<evidence type="ECO:0000313" key="2">
    <source>
        <dbReference type="Proteomes" id="UP001620409"/>
    </source>
</evidence>
<accession>A0ABW8IHZ1</accession>
<evidence type="ECO:0000313" key="1">
    <source>
        <dbReference type="EMBL" id="MFK2854795.1"/>
    </source>
</evidence>
<reference evidence="1 2" key="1">
    <citation type="submission" date="2020-10" db="EMBL/GenBank/DDBJ databases">
        <title>Phylogeny of dyella-like bacteria.</title>
        <authorList>
            <person name="Fu J."/>
        </authorList>
    </citation>
    <scope>NUCLEOTIDE SEQUENCE [LARGE SCALE GENOMIC DNA]</scope>
    <source>
        <strain evidence="1 2">DHG40</strain>
    </source>
</reference>
<sequence length="362" mass="41056">MDQQLDSQSSSEQGARRPNALVFISHDSRDAEIAEAFSRLIGSVSAGVLKSFRSSDKKGNQGIEYGIEWYPEIMKKLEAASDVVCLLTPYSINRPWILFEAGVAKGKLNTPVQGIALGVPLAAAASGPFAQFQNLDDEVDSLTRLVIQLVGRIPGAEPDRDVVKMQVEAFKQKVAPLLEKQKLPQDKNSDEKKEEASVAKIFEEIKVMFQDLPGRIERRVDPENSINRKRMRRMHPGLMDEMLHMTSKELGDNLGILIISSFFKEDFPWLYDVGAEVYRKLESGHPDAADALKRFIMLIDRMTHHPMMWEMQERSKDKRFEFEEMMMFSRHTLGRILDHVGKTNQSLTRTRARAKKIPAPVS</sequence>
<comment type="caution">
    <text evidence="1">The sequence shown here is derived from an EMBL/GenBank/DDBJ whole genome shotgun (WGS) entry which is preliminary data.</text>
</comment>
<dbReference type="InterPro" id="IPR035897">
    <property type="entry name" value="Toll_tir_struct_dom_sf"/>
</dbReference>
<organism evidence="1 2">
    <name type="scientific">Dyella humi</name>
    <dbReference type="NCBI Taxonomy" id="1770547"/>
    <lineage>
        <taxon>Bacteria</taxon>
        <taxon>Pseudomonadati</taxon>
        <taxon>Pseudomonadota</taxon>
        <taxon>Gammaproteobacteria</taxon>
        <taxon>Lysobacterales</taxon>
        <taxon>Rhodanobacteraceae</taxon>
        <taxon>Dyella</taxon>
    </lineage>
</organism>
<dbReference type="EMBL" id="JADIKI010000022">
    <property type="protein sequence ID" value="MFK2854795.1"/>
    <property type="molecule type" value="Genomic_DNA"/>
</dbReference>
<keyword evidence="2" id="KW-1185">Reference proteome</keyword>
<dbReference type="RefSeq" id="WP_380009959.1">
    <property type="nucleotide sequence ID" value="NZ_JADIKI010000022.1"/>
</dbReference>
<protein>
    <submittedName>
        <fullName evidence="1">Toll/interleukin-1 receptor domain-containing protein</fullName>
    </submittedName>
</protein>
<gene>
    <name evidence="1" type="ORF">ISP18_09355</name>
</gene>
<dbReference type="Proteomes" id="UP001620409">
    <property type="component" value="Unassembled WGS sequence"/>
</dbReference>
<keyword evidence="1" id="KW-0675">Receptor</keyword>
<dbReference type="Gene3D" id="3.40.50.10140">
    <property type="entry name" value="Toll/interleukin-1 receptor homology (TIR) domain"/>
    <property type="match status" value="1"/>
</dbReference>
<name>A0ABW8IHZ1_9GAMM</name>
<proteinExistence type="predicted"/>
<dbReference type="SUPFAM" id="SSF52200">
    <property type="entry name" value="Toll/Interleukin receptor TIR domain"/>
    <property type="match status" value="1"/>
</dbReference>